<evidence type="ECO:0000313" key="1">
    <source>
        <dbReference type="EMBL" id="MBK1884735.1"/>
    </source>
</evidence>
<proteinExistence type="predicted"/>
<reference evidence="1" key="1">
    <citation type="submission" date="2021-01" db="EMBL/GenBank/DDBJ databases">
        <title>Modified the classification status of verrucomicrobia.</title>
        <authorList>
            <person name="Feng X."/>
        </authorList>
    </citation>
    <scope>NUCLEOTIDE SEQUENCE</scope>
    <source>
        <strain evidence="1">KCTC 22041</strain>
    </source>
</reference>
<sequence length="202" mass="21130">MIVTQTVTVELESGPPGRSAFDLWLSKPENAGKTFADYEATQRGPVGPQGPPGDTSVAESIAGEAVTVAATARAMVTTESDRATAAESAIRKDLSAAMAGIPVISTADTDLSLTPMDAGKCREFTADEIIAVNLPNEDSGDFPDGAFIIFDQGGSGVIRLAEAGGVDLFPSDKRQSIGPYSTFAILRIARNQWRVIGELDPV</sequence>
<gene>
    <name evidence="1" type="ORF">JIN85_20150</name>
</gene>
<dbReference type="AlphaFoldDB" id="A0A934VXU1"/>
<dbReference type="EMBL" id="JAENIJ010000087">
    <property type="protein sequence ID" value="MBK1884735.1"/>
    <property type="molecule type" value="Genomic_DNA"/>
</dbReference>
<organism evidence="1 2">
    <name type="scientific">Luteolibacter pohnpeiensis</name>
    <dbReference type="NCBI Taxonomy" id="454153"/>
    <lineage>
        <taxon>Bacteria</taxon>
        <taxon>Pseudomonadati</taxon>
        <taxon>Verrucomicrobiota</taxon>
        <taxon>Verrucomicrobiia</taxon>
        <taxon>Verrucomicrobiales</taxon>
        <taxon>Verrucomicrobiaceae</taxon>
        <taxon>Luteolibacter</taxon>
    </lineage>
</organism>
<dbReference type="Proteomes" id="UP000603141">
    <property type="component" value="Unassembled WGS sequence"/>
</dbReference>
<name>A0A934VXU1_9BACT</name>
<evidence type="ECO:0000313" key="2">
    <source>
        <dbReference type="Proteomes" id="UP000603141"/>
    </source>
</evidence>
<comment type="caution">
    <text evidence="1">The sequence shown here is derived from an EMBL/GenBank/DDBJ whole genome shotgun (WGS) entry which is preliminary data.</text>
</comment>
<accession>A0A934VXU1</accession>
<protein>
    <submittedName>
        <fullName evidence="1">Uncharacterized protein</fullName>
    </submittedName>
</protein>
<keyword evidence="2" id="KW-1185">Reference proteome</keyword>